<feature type="transmembrane region" description="Helical" evidence="2">
    <location>
        <begin position="97"/>
        <end position="117"/>
    </location>
</feature>
<dbReference type="RefSeq" id="WP_103046264.1">
    <property type="nucleotide sequence ID" value="NZ_BAABBP010000016.1"/>
</dbReference>
<gene>
    <name evidence="3" type="ORF">GCM10022279_19930</name>
</gene>
<keyword evidence="2" id="KW-0472">Membrane</keyword>
<feature type="transmembrane region" description="Helical" evidence="2">
    <location>
        <begin position="312"/>
        <end position="336"/>
    </location>
</feature>
<feature type="transmembrane region" description="Helical" evidence="2">
    <location>
        <begin position="272"/>
        <end position="292"/>
    </location>
</feature>
<feature type="transmembrane region" description="Helical" evidence="2">
    <location>
        <begin position="228"/>
        <end position="252"/>
    </location>
</feature>
<evidence type="ECO:0000313" key="4">
    <source>
        <dbReference type="Proteomes" id="UP001501627"/>
    </source>
</evidence>
<accession>A0ABP7REF9</accession>
<evidence type="ECO:0000313" key="3">
    <source>
        <dbReference type="EMBL" id="GAA3996299.1"/>
    </source>
</evidence>
<feature type="transmembrane region" description="Helical" evidence="2">
    <location>
        <begin position="129"/>
        <end position="149"/>
    </location>
</feature>
<organism evidence="3 4">
    <name type="scientific">Comamonas faecalis</name>
    <dbReference type="NCBI Taxonomy" id="1387849"/>
    <lineage>
        <taxon>Bacteria</taxon>
        <taxon>Pseudomonadati</taxon>
        <taxon>Pseudomonadota</taxon>
        <taxon>Betaproteobacteria</taxon>
        <taxon>Burkholderiales</taxon>
        <taxon>Comamonadaceae</taxon>
        <taxon>Comamonas</taxon>
    </lineage>
</organism>
<evidence type="ECO:0000256" key="1">
    <source>
        <dbReference type="SAM" id="MobiDB-lite"/>
    </source>
</evidence>
<feature type="region of interest" description="Disordered" evidence="1">
    <location>
        <begin position="155"/>
        <end position="175"/>
    </location>
</feature>
<dbReference type="Pfam" id="PF11067">
    <property type="entry name" value="DUF2868"/>
    <property type="match status" value="1"/>
</dbReference>
<protein>
    <recommendedName>
        <fullName evidence="5">DUF2868 domain-containing protein</fullName>
    </recommendedName>
</protein>
<keyword evidence="4" id="KW-1185">Reference proteome</keyword>
<name>A0ABP7REF9_9BURK</name>
<keyword evidence="2" id="KW-1133">Transmembrane helix</keyword>
<dbReference type="EMBL" id="BAABBP010000016">
    <property type="protein sequence ID" value="GAA3996299.1"/>
    <property type="molecule type" value="Genomic_DNA"/>
</dbReference>
<evidence type="ECO:0008006" key="5">
    <source>
        <dbReference type="Google" id="ProtNLM"/>
    </source>
</evidence>
<keyword evidence="2" id="KW-0812">Transmembrane</keyword>
<sequence length="712" mass="74210">MTRPTPPPEVIRIDEQDLRTVTLAQAIEASDGAHRWVGAEEVERATQDALQAARARGVARPGVADVVRERAQAIVARAAGRNATVAALRSPGAWTHWGMRVVPALALLLGLLSDQVANAHHVDLFSPPLLMLLAWNLVVYALLLVRALWPRRSGRAEQGDAAKPPPDALDAPDGAAAAHRPGAARLLRALLAALARWRPARERASARIAAAFEQRWWARTQALWGQRLACMLHLAAGAWAVGVAASLLLRGLVVHYQFGWESTFLDAPTVHALARLLFALPVALLGLPPLALADIEAAQNFAAQGVAASRWVWMYVGLLVLFVVLPRLLLALWAGLRARRLAQRCTLDLGSSDFDALHGVLPGDLVLGVPDAAGVRALGQLLARHGGQGGAWSAGDDRLCLVPADGAGDAPAVDAVLAAAGATDALPAAWQGAPRLAWPAPGAGHDLPWAALEQALAAPWQCSRLQRLRAAWQVQQAGRLDQAAQLLARHLAACAALLGDAAELERRYPQLLQALDLRLQALYAVDAPTPAVPAAGDAAPPHAPASPSASRNWPVVGDADAALRAAGTAAGAATGAAMGVKAGALLDIGSGGMTLGLGTATGALLGTMTGWLIGKLQKEGGDGDERWLAVVRLACLHWLATARQADLAQAEGAPEQVLAPWRAATDAAVAGQAQALRAWLQARPEGAGEAGDVDGLQALVLAMLSRLEAPAP</sequence>
<reference evidence="4" key="1">
    <citation type="journal article" date="2019" name="Int. J. Syst. Evol. Microbiol.">
        <title>The Global Catalogue of Microorganisms (GCM) 10K type strain sequencing project: providing services to taxonomists for standard genome sequencing and annotation.</title>
        <authorList>
            <consortium name="The Broad Institute Genomics Platform"/>
            <consortium name="The Broad Institute Genome Sequencing Center for Infectious Disease"/>
            <person name="Wu L."/>
            <person name="Ma J."/>
        </authorList>
    </citation>
    <scope>NUCLEOTIDE SEQUENCE [LARGE SCALE GENOMIC DNA]</scope>
    <source>
        <strain evidence="4">JCM 17561</strain>
    </source>
</reference>
<evidence type="ECO:0000256" key="2">
    <source>
        <dbReference type="SAM" id="Phobius"/>
    </source>
</evidence>
<comment type="caution">
    <text evidence="3">The sequence shown here is derived from an EMBL/GenBank/DDBJ whole genome shotgun (WGS) entry which is preliminary data.</text>
</comment>
<dbReference type="InterPro" id="IPR021296">
    <property type="entry name" value="DUF2868"/>
</dbReference>
<proteinExistence type="predicted"/>
<dbReference type="Proteomes" id="UP001501627">
    <property type="component" value="Unassembled WGS sequence"/>
</dbReference>